<feature type="region of interest" description="Pyrophosphorylase" evidence="20">
    <location>
        <begin position="1"/>
        <end position="229"/>
    </location>
</feature>
<evidence type="ECO:0000256" key="2">
    <source>
        <dbReference type="ARBA" id="ARBA00005166"/>
    </source>
</evidence>
<dbReference type="NCBIfam" id="TIGR01173">
    <property type="entry name" value="glmU"/>
    <property type="match status" value="1"/>
</dbReference>
<evidence type="ECO:0000256" key="11">
    <source>
        <dbReference type="ARBA" id="ARBA00022842"/>
    </source>
</evidence>
<sequence>MNRYGIVLAAGQGKRMKSKLYKVLHEVCGKPMVGHVTDALAEAGIQQTYVVVGHGAEAVQQYLGERVQYVMQQEQLGTGHAVLQAAPLLAEQAGTTVIVCGDTPLIRGETIRRMVELHEESGAAATIMTAVIEDPTGYGRIIRGADGSVARIVEHKDCDEEEAAVREINAGTYVFDNRKLFAALSQVTNDNAQGEYYLTDVFRILSGEQERIIAYPIEDITETIGVNDRIALAEAERHMRERINRELMQGGVTIIDPVHTYIESGVTIGADTVLLPGTILRSGTIIGEDCVIGPQAEIAASKIGSGVTIRYAVLEQAVVGDGTTVGPFAYLRPGAEIGSGVKIGDFVEIKNSVIGNGSKVPHLSYVGDAYVGERVNIGCGVITANYDGFNKNRTTIKNDAFIGSNSNLIAPVTVGEGAYVVAGSTITQDVPDDAMAVARERQTNKEGYASRIKARMKSKKRES</sequence>
<evidence type="ECO:0000256" key="1">
    <source>
        <dbReference type="ARBA" id="ARBA00004496"/>
    </source>
</evidence>
<evidence type="ECO:0000256" key="9">
    <source>
        <dbReference type="ARBA" id="ARBA00022723"/>
    </source>
</evidence>
<comment type="subcellular location">
    <subcellularLocation>
        <location evidence="1 20">Cytoplasm</location>
    </subcellularLocation>
</comment>
<feature type="binding site" evidence="20">
    <location>
        <position position="227"/>
    </location>
    <ligand>
        <name>Mg(2+)</name>
        <dbReference type="ChEBI" id="CHEBI:18420"/>
    </ligand>
</feature>
<name>A0A916VFK8_9BACL</name>
<evidence type="ECO:0000256" key="13">
    <source>
        <dbReference type="ARBA" id="ARBA00022984"/>
    </source>
</evidence>
<comment type="pathway">
    <text evidence="2 20">Nucleotide-sugar biosynthesis; UDP-N-acetyl-alpha-D-glucosamine biosynthesis; N-acetyl-alpha-D-glucosamine 1-phosphate from alpha-D-glucosamine 6-phosphate (route II): step 2/2.</text>
</comment>
<feature type="region of interest" description="Disordered" evidence="21">
    <location>
        <begin position="440"/>
        <end position="463"/>
    </location>
</feature>
<dbReference type="GO" id="GO:0009245">
    <property type="term" value="P:lipid A biosynthetic process"/>
    <property type="evidence" value="ECO:0007669"/>
    <property type="project" value="UniProtKB-UniRule"/>
</dbReference>
<keyword evidence="6 20" id="KW-0963">Cytoplasm</keyword>
<dbReference type="RefSeq" id="WP_276569101.1">
    <property type="nucleotide sequence ID" value="NZ_BMAQ01000019.1"/>
</dbReference>
<keyword evidence="8 20" id="KW-0548">Nucleotidyltransferase</keyword>
<evidence type="ECO:0000256" key="14">
    <source>
        <dbReference type="ARBA" id="ARBA00023268"/>
    </source>
</evidence>
<evidence type="ECO:0000256" key="20">
    <source>
        <dbReference type="HAMAP-Rule" id="MF_01631"/>
    </source>
</evidence>
<dbReference type="GO" id="GO:0000902">
    <property type="term" value="P:cell morphogenesis"/>
    <property type="evidence" value="ECO:0007669"/>
    <property type="project" value="UniProtKB-UniRule"/>
</dbReference>
<dbReference type="EC" id="2.7.7.23" evidence="20"/>
<evidence type="ECO:0000256" key="18">
    <source>
        <dbReference type="ARBA" id="ARBA00048493"/>
    </source>
</evidence>
<feature type="binding site" evidence="20">
    <location>
        <position position="365"/>
    </location>
    <ligand>
        <name>UDP-N-acetyl-alpha-D-glucosamine</name>
        <dbReference type="ChEBI" id="CHEBI:57705"/>
    </ligand>
</feature>
<feature type="binding site" evidence="20">
    <location>
        <position position="72"/>
    </location>
    <ligand>
        <name>UDP-N-acetyl-alpha-D-glucosamine</name>
        <dbReference type="ChEBI" id="CHEBI:57705"/>
    </ligand>
</feature>
<evidence type="ECO:0000256" key="6">
    <source>
        <dbReference type="ARBA" id="ARBA00022490"/>
    </source>
</evidence>
<comment type="subunit">
    <text evidence="20">Homotrimer.</text>
</comment>
<feature type="binding site" evidence="20">
    <location>
        <position position="154"/>
    </location>
    <ligand>
        <name>UDP-N-acetyl-alpha-D-glucosamine</name>
        <dbReference type="ChEBI" id="CHEBI:57705"/>
    </ligand>
</feature>
<feature type="domain" description="Nucleotidyl transferase" evidence="22">
    <location>
        <begin position="5"/>
        <end position="212"/>
    </location>
</feature>
<evidence type="ECO:0000259" key="22">
    <source>
        <dbReference type="Pfam" id="PF00483"/>
    </source>
</evidence>
<dbReference type="InterPro" id="IPR050065">
    <property type="entry name" value="GlmU-like"/>
</dbReference>
<keyword evidence="10 20" id="KW-0677">Repeat</keyword>
<organism evidence="23 24">
    <name type="scientific">Insulibacter thermoxylanivorax</name>
    <dbReference type="NCBI Taxonomy" id="2749268"/>
    <lineage>
        <taxon>Bacteria</taxon>
        <taxon>Bacillati</taxon>
        <taxon>Bacillota</taxon>
        <taxon>Bacilli</taxon>
        <taxon>Bacillales</taxon>
        <taxon>Paenibacillaceae</taxon>
        <taxon>Insulibacter</taxon>
    </lineage>
</organism>
<keyword evidence="16 20" id="KW-0961">Cell wall biogenesis/degradation</keyword>
<dbReference type="GO" id="GO:0003977">
    <property type="term" value="F:UDP-N-acetylglucosamine diphosphorylase activity"/>
    <property type="evidence" value="ECO:0007669"/>
    <property type="project" value="UniProtKB-UniRule"/>
</dbReference>
<comment type="function">
    <text evidence="19 20">Catalyzes the last two sequential reactions in the de novo biosynthetic pathway for UDP-N-acetylglucosamine (UDP-GlcNAc). The C-terminal domain catalyzes the transfer of acetyl group from acetyl coenzyme A to glucosamine-1-phosphate (GlcN-1-P) to produce N-acetylglucosamine-1-phosphate (GlcNAc-1-P), which is converted into UDP-GlcNAc by the transfer of uridine 5-monophosphate (from uridine 5-triphosphate), a reaction catalyzed by the N-terminal domain.</text>
</comment>
<feature type="region of interest" description="N-acetyltransferase" evidence="20">
    <location>
        <begin position="251"/>
        <end position="463"/>
    </location>
</feature>
<evidence type="ECO:0000256" key="10">
    <source>
        <dbReference type="ARBA" id="ARBA00022737"/>
    </source>
</evidence>
<dbReference type="GO" id="GO:0006048">
    <property type="term" value="P:UDP-N-acetylglucosamine biosynthetic process"/>
    <property type="evidence" value="ECO:0007669"/>
    <property type="project" value="InterPro"/>
</dbReference>
<dbReference type="CDD" id="cd02540">
    <property type="entry name" value="GT2_GlmU_N_bac"/>
    <property type="match status" value="1"/>
</dbReference>
<comment type="pathway">
    <text evidence="20">Bacterial outer membrane biogenesis; LPS lipid A biosynthesis.</text>
</comment>
<keyword evidence="12 20" id="KW-0133">Cell shape</keyword>
<comment type="similarity">
    <text evidence="5 20">In the N-terminal section; belongs to the N-acetylglucosamine-1-phosphate uridyltransferase family.</text>
</comment>
<evidence type="ECO:0000313" key="23">
    <source>
        <dbReference type="EMBL" id="GFR38407.1"/>
    </source>
</evidence>
<evidence type="ECO:0000256" key="12">
    <source>
        <dbReference type="ARBA" id="ARBA00022960"/>
    </source>
</evidence>
<comment type="caution">
    <text evidence="20">Lacks conserved residue(s) required for the propagation of feature annotation.</text>
</comment>
<comment type="catalytic activity">
    <reaction evidence="18 20">
        <text>N-acetyl-alpha-D-glucosamine 1-phosphate + UTP + H(+) = UDP-N-acetyl-alpha-D-glucosamine + diphosphate</text>
        <dbReference type="Rhea" id="RHEA:13509"/>
        <dbReference type="ChEBI" id="CHEBI:15378"/>
        <dbReference type="ChEBI" id="CHEBI:33019"/>
        <dbReference type="ChEBI" id="CHEBI:46398"/>
        <dbReference type="ChEBI" id="CHEBI:57705"/>
        <dbReference type="ChEBI" id="CHEBI:57776"/>
        <dbReference type="EC" id="2.7.7.23"/>
    </reaction>
</comment>
<evidence type="ECO:0000256" key="5">
    <source>
        <dbReference type="ARBA" id="ARBA00007947"/>
    </source>
</evidence>
<protein>
    <recommendedName>
        <fullName evidence="20">Bifunctional protein GlmU</fullName>
    </recommendedName>
    <domain>
        <recommendedName>
            <fullName evidence="20">UDP-N-acetylglucosamine pyrophosphorylase</fullName>
            <ecNumber evidence="20">2.7.7.23</ecNumber>
        </recommendedName>
        <alternativeName>
            <fullName evidence="20">N-acetylglucosamine-1-phosphate uridyltransferase</fullName>
        </alternativeName>
    </domain>
    <domain>
        <recommendedName>
            <fullName evidence="20">Glucosamine-1-phosphate N-acetyltransferase</fullName>
            <ecNumber evidence="20">2.3.1.157</ecNumber>
        </recommendedName>
    </domain>
</protein>
<feature type="binding site" evidence="20">
    <location>
        <position position="22"/>
    </location>
    <ligand>
        <name>UDP-N-acetyl-alpha-D-glucosamine</name>
        <dbReference type="ChEBI" id="CHEBI:57705"/>
    </ligand>
</feature>
<feature type="binding site" evidence="20">
    <location>
        <position position="332"/>
    </location>
    <ligand>
        <name>UDP-N-acetyl-alpha-D-glucosamine</name>
        <dbReference type="ChEBI" id="CHEBI:57705"/>
    </ligand>
</feature>
<dbReference type="CDD" id="cd03353">
    <property type="entry name" value="LbH_GlmU_C"/>
    <property type="match status" value="1"/>
</dbReference>
<comment type="pathway">
    <text evidence="3 20">Nucleotide-sugar biosynthesis; UDP-N-acetyl-alpha-D-glucosamine biosynthesis; UDP-N-acetyl-alpha-D-glucosamine from N-acetyl-alpha-D-glucosamine 1-phosphate: step 1/1.</text>
</comment>
<dbReference type="GO" id="GO:0005737">
    <property type="term" value="C:cytoplasm"/>
    <property type="evidence" value="ECO:0007669"/>
    <property type="project" value="UniProtKB-SubCell"/>
</dbReference>
<dbReference type="GO" id="GO:0016020">
    <property type="term" value="C:membrane"/>
    <property type="evidence" value="ECO:0007669"/>
    <property type="project" value="GOC"/>
</dbReference>
<accession>A0A916VFK8</accession>
<dbReference type="InterPro" id="IPR018357">
    <property type="entry name" value="Hexapep_transf_CS"/>
</dbReference>
<evidence type="ECO:0000256" key="15">
    <source>
        <dbReference type="ARBA" id="ARBA00023315"/>
    </source>
</evidence>
<feature type="binding site" evidence="20">
    <location>
        <position position="102"/>
    </location>
    <ligand>
        <name>Mg(2+)</name>
        <dbReference type="ChEBI" id="CHEBI:18420"/>
    </ligand>
</feature>
<evidence type="ECO:0000256" key="16">
    <source>
        <dbReference type="ARBA" id="ARBA00023316"/>
    </source>
</evidence>
<dbReference type="InterPro" id="IPR029044">
    <property type="entry name" value="Nucleotide-diphossugar_trans"/>
</dbReference>
<evidence type="ECO:0000313" key="24">
    <source>
        <dbReference type="Proteomes" id="UP000654993"/>
    </source>
</evidence>
<keyword evidence="9 20" id="KW-0479">Metal-binding</keyword>
<feature type="binding site" evidence="20">
    <location>
        <position position="422"/>
    </location>
    <ligand>
        <name>acetyl-CoA</name>
        <dbReference type="ChEBI" id="CHEBI:57288"/>
    </ligand>
</feature>
<feature type="binding site" evidence="20">
    <location>
        <begin position="8"/>
        <end position="11"/>
    </location>
    <ligand>
        <name>UDP-N-acetyl-alpha-D-glucosamine</name>
        <dbReference type="ChEBI" id="CHEBI:57705"/>
    </ligand>
</feature>
<dbReference type="HAMAP" id="MF_01631">
    <property type="entry name" value="GlmU"/>
    <property type="match status" value="1"/>
</dbReference>
<dbReference type="InterPro" id="IPR038009">
    <property type="entry name" value="GlmU_C_LbH"/>
</dbReference>
<comment type="catalytic activity">
    <reaction evidence="17 20">
        <text>alpha-D-glucosamine 1-phosphate + acetyl-CoA = N-acetyl-alpha-D-glucosamine 1-phosphate + CoA + H(+)</text>
        <dbReference type="Rhea" id="RHEA:13725"/>
        <dbReference type="ChEBI" id="CHEBI:15378"/>
        <dbReference type="ChEBI" id="CHEBI:57287"/>
        <dbReference type="ChEBI" id="CHEBI:57288"/>
        <dbReference type="ChEBI" id="CHEBI:57776"/>
        <dbReference type="ChEBI" id="CHEBI:58516"/>
        <dbReference type="EC" id="2.3.1.157"/>
    </reaction>
</comment>
<dbReference type="PANTHER" id="PTHR43584:SF3">
    <property type="entry name" value="BIFUNCTIONAL PROTEIN GLMU"/>
    <property type="match status" value="1"/>
</dbReference>
<feature type="binding site" evidence="20">
    <location>
        <position position="169"/>
    </location>
    <ligand>
        <name>UDP-N-acetyl-alpha-D-glucosamine</name>
        <dbReference type="ChEBI" id="CHEBI:57705"/>
    </ligand>
</feature>
<dbReference type="Pfam" id="PF00483">
    <property type="entry name" value="NTP_transferase"/>
    <property type="match status" value="1"/>
</dbReference>
<dbReference type="Gene3D" id="3.90.550.10">
    <property type="entry name" value="Spore Coat Polysaccharide Biosynthesis Protein SpsA, Chain A"/>
    <property type="match status" value="1"/>
</dbReference>
<comment type="caution">
    <text evidence="23">The sequence shown here is derived from an EMBL/GenBank/DDBJ whole genome shotgun (WGS) entry which is preliminary data.</text>
</comment>
<dbReference type="PANTHER" id="PTHR43584">
    <property type="entry name" value="NUCLEOTIDYL TRANSFERASE"/>
    <property type="match status" value="1"/>
</dbReference>
<dbReference type="GO" id="GO:0019134">
    <property type="term" value="F:glucosamine-1-phosphate N-acetyltransferase activity"/>
    <property type="evidence" value="ECO:0007669"/>
    <property type="project" value="UniProtKB-UniRule"/>
</dbReference>
<dbReference type="PROSITE" id="PS00101">
    <property type="entry name" value="HEXAPEP_TRANSFERASES"/>
    <property type="match status" value="1"/>
</dbReference>
<gene>
    <name evidence="20 23" type="primary">glmU</name>
    <name evidence="23" type="ORF">PRECH8_17030</name>
</gene>
<keyword evidence="14 20" id="KW-0511">Multifunctional enzyme</keyword>
<keyword evidence="7 20" id="KW-0808">Transferase</keyword>
<dbReference type="Pfam" id="PF00132">
    <property type="entry name" value="Hexapep"/>
    <property type="match status" value="3"/>
</dbReference>
<keyword evidence="24" id="KW-1185">Reference proteome</keyword>
<feature type="binding site" evidence="20">
    <location>
        <position position="139"/>
    </location>
    <ligand>
        <name>UDP-N-acetyl-alpha-D-glucosamine</name>
        <dbReference type="ChEBI" id="CHEBI:57705"/>
    </ligand>
</feature>
<dbReference type="GO" id="GO:0071555">
    <property type="term" value="P:cell wall organization"/>
    <property type="evidence" value="ECO:0007669"/>
    <property type="project" value="UniProtKB-KW"/>
</dbReference>
<dbReference type="InterPro" id="IPR001451">
    <property type="entry name" value="Hexapep"/>
</dbReference>
<evidence type="ECO:0000256" key="17">
    <source>
        <dbReference type="ARBA" id="ARBA00048247"/>
    </source>
</evidence>
<feature type="binding site" evidence="20">
    <location>
        <position position="350"/>
    </location>
    <ligand>
        <name>UDP-N-acetyl-alpha-D-glucosamine</name>
        <dbReference type="ChEBI" id="CHEBI:57705"/>
    </ligand>
</feature>
<comment type="cofactor">
    <cofactor evidence="20">
        <name>Mg(2+)</name>
        <dbReference type="ChEBI" id="CHEBI:18420"/>
    </cofactor>
    <text evidence="20">Binds 1 Mg(2+) ion per subunit.</text>
</comment>
<reference evidence="23" key="2">
    <citation type="journal article" date="2021" name="Data Brief">
        <title>Draft genome sequence data of the facultative, thermophilic, xylanolytic bacterium Paenibacillus sp. strain DA-C8.</title>
        <authorList>
            <person name="Chhe C."/>
            <person name="Uke A."/>
            <person name="Baramee S."/>
            <person name="Ungkulpasvich U."/>
            <person name="Tachaapaikoon C."/>
            <person name="Pason P."/>
            <person name="Waeonukul R."/>
            <person name="Ratanakhanokchai K."/>
            <person name="Kosugi A."/>
        </authorList>
    </citation>
    <scope>NUCLEOTIDE SEQUENCE</scope>
    <source>
        <strain evidence="23">DA-C8</strain>
    </source>
</reference>
<comment type="similarity">
    <text evidence="4 20">In the C-terminal section; belongs to the transferase hexapeptide repeat family.</text>
</comment>
<keyword evidence="13 20" id="KW-0573">Peptidoglycan synthesis</keyword>
<feature type="binding site" evidence="20">
    <location>
        <position position="404"/>
    </location>
    <ligand>
        <name>acetyl-CoA</name>
        <dbReference type="ChEBI" id="CHEBI:57288"/>
    </ligand>
</feature>
<dbReference type="Gene3D" id="2.160.10.10">
    <property type="entry name" value="Hexapeptide repeat proteins"/>
    <property type="match status" value="1"/>
</dbReference>
<keyword evidence="11 20" id="KW-0460">Magnesium</keyword>
<feature type="active site" description="Proton acceptor" evidence="20">
    <location>
        <position position="362"/>
    </location>
</feature>
<dbReference type="GO" id="GO:0008360">
    <property type="term" value="P:regulation of cell shape"/>
    <property type="evidence" value="ECO:0007669"/>
    <property type="project" value="UniProtKB-KW"/>
</dbReference>
<dbReference type="Proteomes" id="UP000654993">
    <property type="component" value="Unassembled WGS sequence"/>
</dbReference>
<evidence type="ECO:0000256" key="4">
    <source>
        <dbReference type="ARBA" id="ARBA00007707"/>
    </source>
</evidence>
<feature type="binding site" evidence="20">
    <location>
        <position position="227"/>
    </location>
    <ligand>
        <name>UDP-N-acetyl-alpha-D-glucosamine</name>
        <dbReference type="ChEBI" id="CHEBI:57705"/>
    </ligand>
</feature>
<evidence type="ECO:0000256" key="3">
    <source>
        <dbReference type="ARBA" id="ARBA00005208"/>
    </source>
</evidence>
<proteinExistence type="inferred from homology"/>
<dbReference type="SUPFAM" id="SSF51161">
    <property type="entry name" value="Trimeric LpxA-like enzymes"/>
    <property type="match status" value="1"/>
</dbReference>
<dbReference type="NCBIfam" id="NF010934">
    <property type="entry name" value="PRK14354.1"/>
    <property type="match status" value="1"/>
</dbReference>
<dbReference type="EC" id="2.3.1.157" evidence="20"/>
<evidence type="ECO:0000256" key="8">
    <source>
        <dbReference type="ARBA" id="ARBA00022695"/>
    </source>
</evidence>
<feature type="compositionally biased region" description="Basic residues" evidence="21">
    <location>
        <begin position="452"/>
        <end position="463"/>
    </location>
</feature>
<feature type="binding site" evidence="20">
    <location>
        <begin position="385"/>
        <end position="386"/>
    </location>
    <ligand>
        <name>acetyl-CoA</name>
        <dbReference type="ChEBI" id="CHEBI:57288"/>
    </ligand>
</feature>
<dbReference type="InterPro" id="IPR005882">
    <property type="entry name" value="Bifunctional_GlmU"/>
</dbReference>
<dbReference type="AlphaFoldDB" id="A0A916VFK8"/>
<evidence type="ECO:0000256" key="7">
    <source>
        <dbReference type="ARBA" id="ARBA00022679"/>
    </source>
</evidence>
<feature type="binding site" evidence="20">
    <location>
        <position position="439"/>
    </location>
    <ligand>
        <name>acetyl-CoA</name>
        <dbReference type="ChEBI" id="CHEBI:57288"/>
    </ligand>
</feature>
<evidence type="ECO:0000256" key="21">
    <source>
        <dbReference type="SAM" id="MobiDB-lite"/>
    </source>
</evidence>
<dbReference type="InterPro" id="IPR011004">
    <property type="entry name" value="Trimer_LpxA-like_sf"/>
</dbReference>
<keyword evidence="15 20" id="KW-0012">Acyltransferase</keyword>
<feature type="binding site" evidence="20">
    <location>
        <position position="376"/>
    </location>
    <ligand>
        <name>UDP-N-acetyl-alpha-D-glucosamine</name>
        <dbReference type="ChEBI" id="CHEBI:57705"/>
    </ligand>
</feature>
<dbReference type="GO" id="GO:0009252">
    <property type="term" value="P:peptidoglycan biosynthetic process"/>
    <property type="evidence" value="ECO:0007669"/>
    <property type="project" value="UniProtKB-UniRule"/>
</dbReference>
<feature type="region of interest" description="Linker" evidence="20">
    <location>
        <begin position="230"/>
        <end position="250"/>
    </location>
</feature>
<dbReference type="EMBL" id="BMAQ01000019">
    <property type="protein sequence ID" value="GFR38407.1"/>
    <property type="molecule type" value="Genomic_DNA"/>
</dbReference>
<dbReference type="SUPFAM" id="SSF53448">
    <property type="entry name" value="Nucleotide-diphospho-sugar transferases"/>
    <property type="match status" value="1"/>
</dbReference>
<evidence type="ECO:0000256" key="19">
    <source>
        <dbReference type="ARBA" id="ARBA00049628"/>
    </source>
</evidence>
<feature type="binding site" evidence="20">
    <location>
        <begin position="77"/>
        <end position="78"/>
    </location>
    <ligand>
        <name>UDP-N-acetyl-alpha-D-glucosamine</name>
        <dbReference type="ChEBI" id="CHEBI:57705"/>
    </ligand>
</feature>
<dbReference type="InterPro" id="IPR005835">
    <property type="entry name" value="NTP_transferase_dom"/>
</dbReference>
<dbReference type="GO" id="GO:0000287">
    <property type="term" value="F:magnesium ion binding"/>
    <property type="evidence" value="ECO:0007669"/>
    <property type="project" value="UniProtKB-UniRule"/>
</dbReference>
<reference evidence="23" key="1">
    <citation type="submission" date="2020-08" db="EMBL/GenBank/DDBJ databases">
        <authorList>
            <person name="Uke A."/>
            <person name="Chhe C."/>
            <person name="Baramee S."/>
            <person name="Kosugi A."/>
        </authorList>
    </citation>
    <scope>NUCLEOTIDE SEQUENCE</scope>
    <source>
        <strain evidence="23">DA-C8</strain>
    </source>
</reference>